<protein>
    <submittedName>
        <fullName evidence="1">Uncharacterized protein</fullName>
    </submittedName>
</protein>
<dbReference type="Proteomes" id="UP000535491">
    <property type="component" value="Unassembled WGS sequence"/>
</dbReference>
<name>A0A7W1WU94_9BACL</name>
<sequence>MSLVKSMVRKAYRGVLFLSFLSILLLCTILLVTFLADPPAMYEYIKHTFGIR</sequence>
<evidence type="ECO:0000313" key="2">
    <source>
        <dbReference type="Proteomes" id="UP000535491"/>
    </source>
</evidence>
<keyword evidence="2" id="KW-1185">Reference proteome</keyword>
<comment type="caution">
    <text evidence="1">The sequence shown here is derived from an EMBL/GenBank/DDBJ whole genome shotgun (WGS) entry which is preliminary data.</text>
</comment>
<evidence type="ECO:0000313" key="1">
    <source>
        <dbReference type="EMBL" id="MBA4496139.1"/>
    </source>
</evidence>
<reference evidence="1 2" key="1">
    <citation type="submission" date="2020-07" db="EMBL/GenBank/DDBJ databases">
        <authorList>
            <person name="Feng H."/>
        </authorList>
    </citation>
    <scope>NUCLEOTIDE SEQUENCE [LARGE SCALE GENOMIC DNA]</scope>
    <source>
        <strain evidence="2">s-10</strain>
    </source>
</reference>
<organism evidence="1 2">
    <name type="scientific">Paenactinomyces guangxiensis</name>
    <dbReference type="NCBI Taxonomy" id="1490290"/>
    <lineage>
        <taxon>Bacteria</taxon>
        <taxon>Bacillati</taxon>
        <taxon>Bacillota</taxon>
        <taxon>Bacilli</taxon>
        <taxon>Bacillales</taxon>
        <taxon>Thermoactinomycetaceae</taxon>
        <taxon>Paenactinomyces</taxon>
    </lineage>
</organism>
<accession>A0A7W1WU94</accession>
<gene>
    <name evidence="1" type="ORF">H1191_17835</name>
</gene>
<dbReference type="AlphaFoldDB" id="A0A7W1WU94"/>
<dbReference type="EMBL" id="JACEIQ010000025">
    <property type="protein sequence ID" value="MBA4496139.1"/>
    <property type="molecule type" value="Genomic_DNA"/>
</dbReference>
<dbReference type="RefSeq" id="WP_181754281.1">
    <property type="nucleotide sequence ID" value="NZ_JACEIQ010000025.1"/>
</dbReference>
<proteinExistence type="predicted"/>